<keyword evidence="3" id="KW-1185">Reference proteome</keyword>
<feature type="compositionally biased region" description="Acidic residues" evidence="1">
    <location>
        <begin position="20"/>
        <end position="36"/>
    </location>
</feature>
<feature type="region of interest" description="Disordered" evidence="1">
    <location>
        <begin position="94"/>
        <end position="117"/>
    </location>
</feature>
<organism evidence="2 3">
    <name type="scientific">Triparma columacea</name>
    <dbReference type="NCBI Taxonomy" id="722753"/>
    <lineage>
        <taxon>Eukaryota</taxon>
        <taxon>Sar</taxon>
        <taxon>Stramenopiles</taxon>
        <taxon>Ochrophyta</taxon>
        <taxon>Bolidophyceae</taxon>
        <taxon>Parmales</taxon>
        <taxon>Triparmaceae</taxon>
        <taxon>Triparma</taxon>
    </lineage>
</organism>
<dbReference type="Proteomes" id="UP001165065">
    <property type="component" value="Unassembled WGS sequence"/>
</dbReference>
<accession>A0A9W7GHB0</accession>
<reference evidence="3" key="1">
    <citation type="journal article" date="2023" name="Commun. Biol.">
        <title>Genome analysis of Parmales, the sister group of diatoms, reveals the evolutionary specialization of diatoms from phago-mixotrophs to photoautotrophs.</title>
        <authorList>
            <person name="Ban H."/>
            <person name="Sato S."/>
            <person name="Yoshikawa S."/>
            <person name="Yamada K."/>
            <person name="Nakamura Y."/>
            <person name="Ichinomiya M."/>
            <person name="Sato N."/>
            <person name="Blanc-Mathieu R."/>
            <person name="Endo H."/>
            <person name="Kuwata A."/>
            <person name="Ogata H."/>
        </authorList>
    </citation>
    <scope>NUCLEOTIDE SEQUENCE [LARGE SCALE GENOMIC DNA]</scope>
</reference>
<comment type="caution">
    <text evidence="2">The sequence shown here is derived from an EMBL/GenBank/DDBJ whole genome shotgun (WGS) entry which is preliminary data.</text>
</comment>
<protein>
    <submittedName>
        <fullName evidence="2">Uncharacterized protein</fullName>
    </submittedName>
</protein>
<evidence type="ECO:0000256" key="1">
    <source>
        <dbReference type="SAM" id="MobiDB-lite"/>
    </source>
</evidence>
<proteinExistence type="predicted"/>
<feature type="region of interest" description="Disordered" evidence="1">
    <location>
        <begin position="1"/>
        <end position="78"/>
    </location>
</feature>
<dbReference type="AlphaFoldDB" id="A0A9W7GHB0"/>
<feature type="compositionally biased region" description="Low complexity" evidence="1">
    <location>
        <begin position="101"/>
        <end position="114"/>
    </location>
</feature>
<sequence>MKDSIAPSSNDPFSNFSGDNDFDSFNDAFDSLEDAFNDAYNEQQQTQPPPHVVSPHTASSTPANKHFKTISTTTTTTTTTKHIPVDIMSFLHPSASPLNLPSPTSQHQHTSSTSRYATNGSWRSYTINSIPCGRPPSMLHLPPGSYWLDTTSGFYGSVGGPTLGILVVKDIPPNPHPRLDEFCSTQRGQDGTYLCTEVKVNGRYLHREDLKRVPGFMRVKGASWYVNKDLAVYSEVGGDRKGRIEVGSGKGEGFKGESMGWGDLVWGSLEEDEWHEEVEEVEEGLGGT</sequence>
<gene>
    <name evidence="2" type="ORF">TrCOL_g2837</name>
</gene>
<evidence type="ECO:0000313" key="3">
    <source>
        <dbReference type="Proteomes" id="UP001165065"/>
    </source>
</evidence>
<dbReference type="EMBL" id="BRYA01000204">
    <property type="protein sequence ID" value="GMI44008.1"/>
    <property type="molecule type" value="Genomic_DNA"/>
</dbReference>
<feature type="compositionally biased region" description="Low complexity" evidence="1">
    <location>
        <begin position="8"/>
        <end position="19"/>
    </location>
</feature>
<evidence type="ECO:0000313" key="2">
    <source>
        <dbReference type="EMBL" id="GMI44008.1"/>
    </source>
</evidence>
<name>A0A9W7GHB0_9STRA</name>
<dbReference type="OrthoDB" id="2020426at2759"/>